<evidence type="ECO:0000256" key="1">
    <source>
        <dbReference type="ARBA" id="ARBA00004942"/>
    </source>
</evidence>
<keyword evidence="8 13" id="KW-0479">Metal-binding</keyword>
<keyword evidence="4 13" id="KW-0004">4Fe-4S</keyword>
<dbReference type="SMART" id="SM00876">
    <property type="entry name" value="BATS"/>
    <property type="match status" value="1"/>
</dbReference>
<feature type="binding site" evidence="13 14">
    <location>
        <position position="306"/>
    </location>
    <ligand>
        <name>[2Fe-2S] cluster</name>
        <dbReference type="ChEBI" id="CHEBI:190135"/>
    </ligand>
</feature>
<keyword evidence="10 13" id="KW-0408">Iron</keyword>
<comment type="catalytic activity">
    <reaction evidence="12 13">
        <text>(4R,5S)-dethiobiotin + (sulfur carrier)-SH + 2 reduced [2Fe-2S]-[ferredoxin] + 2 S-adenosyl-L-methionine = (sulfur carrier)-H + biotin + 2 5'-deoxyadenosine + 2 L-methionine + 2 oxidized [2Fe-2S]-[ferredoxin]</text>
        <dbReference type="Rhea" id="RHEA:22060"/>
        <dbReference type="Rhea" id="RHEA-COMP:10000"/>
        <dbReference type="Rhea" id="RHEA-COMP:10001"/>
        <dbReference type="Rhea" id="RHEA-COMP:14737"/>
        <dbReference type="Rhea" id="RHEA-COMP:14739"/>
        <dbReference type="ChEBI" id="CHEBI:17319"/>
        <dbReference type="ChEBI" id="CHEBI:29917"/>
        <dbReference type="ChEBI" id="CHEBI:33737"/>
        <dbReference type="ChEBI" id="CHEBI:33738"/>
        <dbReference type="ChEBI" id="CHEBI:57586"/>
        <dbReference type="ChEBI" id="CHEBI:57844"/>
        <dbReference type="ChEBI" id="CHEBI:59789"/>
        <dbReference type="ChEBI" id="CHEBI:64428"/>
        <dbReference type="ChEBI" id="CHEBI:149473"/>
        <dbReference type="EC" id="2.8.1.6"/>
    </reaction>
</comment>
<dbReference type="Pfam" id="PF04055">
    <property type="entry name" value="Radical_SAM"/>
    <property type="match status" value="1"/>
</dbReference>
<evidence type="ECO:0000256" key="2">
    <source>
        <dbReference type="ARBA" id="ARBA00010765"/>
    </source>
</evidence>
<evidence type="ECO:0000256" key="13">
    <source>
        <dbReference type="HAMAP-Rule" id="MF_01694"/>
    </source>
</evidence>
<sequence>MNVIASVADTKATRTPAQAGVQSGERDARNPGPPPARGHADDVRRDWTRAEIADLFDLPFDELMFRAQSVHRAHHAVGQVQLCTLLSIKTGGCPEDCGYCSQSASADTRLKAEKLMEVQAVLAAAAEAKAAGSQRFCMGAAWRNPKDRDMDAVIAMVEGVRAMGMETCMTLGMLTPDQAQRLAAAGLDYYNHNIDTSPENYANIISTRSFEDRLDTLAHVRAAGINVCSGGIVGLGETRADRVGFVHALATLPRHPESVPVNALVPVKGTVLGNMLADTPLARIDDIEFVRTVAVARITMPLSMVRLSAGRESMSDATQALCFMAGANSIFTGDRLLTTGNAGDDADAALLAKLGLTPMVGEEPMRRSPCC</sequence>
<keyword evidence="6 13" id="KW-0949">S-adenosyl-L-methionine</keyword>
<dbReference type="InterPro" id="IPR058240">
    <property type="entry name" value="rSAM_sf"/>
</dbReference>
<dbReference type="SFLD" id="SFLDF00272">
    <property type="entry name" value="biotin_synthase"/>
    <property type="match status" value="1"/>
</dbReference>
<dbReference type="InterPro" id="IPR007197">
    <property type="entry name" value="rSAM"/>
</dbReference>
<protein>
    <recommendedName>
        <fullName evidence="3 13">Biotin synthase</fullName>
        <ecNumber evidence="3 13">2.8.1.6</ecNumber>
    </recommendedName>
</protein>
<dbReference type="SMART" id="SM00729">
    <property type="entry name" value="Elp3"/>
    <property type="match status" value="1"/>
</dbReference>
<dbReference type="PANTHER" id="PTHR22976">
    <property type="entry name" value="BIOTIN SYNTHASE"/>
    <property type="match status" value="1"/>
</dbReference>
<dbReference type="FunFam" id="3.20.20.70:FF:000011">
    <property type="entry name" value="Biotin synthase"/>
    <property type="match status" value="1"/>
</dbReference>
<evidence type="ECO:0000256" key="5">
    <source>
        <dbReference type="ARBA" id="ARBA00022679"/>
    </source>
</evidence>
<dbReference type="GO" id="GO:0004076">
    <property type="term" value="F:biotin synthase activity"/>
    <property type="evidence" value="ECO:0007669"/>
    <property type="project" value="UniProtKB-UniRule"/>
</dbReference>
<dbReference type="InterPro" id="IPR010722">
    <property type="entry name" value="BATS_dom"/>
</dbReference>
<dbReference type="SFLD" id="SFLDG01278">
    <property type="entry name" value="biotin_synthase_like"/>
    <property type="match status" value="1"/>
</dbReference>
<dbReference type="PANTHER" id="PTHR22976:SF2">
    <property type="entry name" value="BIOTIN SYNTHASE, MITOCHONDRIAL"/>
    <property type="match status" value="1"/>
</dbReference>
<reference evidence="17 18" key="1">
    <citation type="submission" date="2017-08" db="EMBL/GenBank/DDBJ databases">
        <title>Infants hospitalized years apart are colonized by the same room-sourced microbial strains.</title>
        <authorList>
            <person name="Brooks B."/>
            <person name="Olm M.R."/>
            <person name="Firek B.A."/>
            <person name="Baker R."/>
            <person name="Thomas B.C."/>
            <person name="Morowitz M.J."/>
            <person name="Banfield J.F."/>
        </authorList>
    </citation>
    <scope>NUCLEOTIDE SEQUENCE [LARGE SCALE GENOMIC DNA]</scope>
    <source>
        <strain evidence="17">S2_018_000_R3_110</strain>
    </source>
</reference>
<keyword evidence="11 13" id="KW-0411">Iron-sulfur</keyword>
<keyword evidence="5 13" id="KW-0808">Transferase</keyword>
<evidence type="ECO:0000256" key="3">
    <source>
        <dbReference type="ARBA" id="ARBA00012236"/>
    </source>
</evidence>
<feature type="binding site" evidence="13 14">
    <location>
        <position position="168"/>
    </location>
    <ligand>
        <name>[2Fe-2S] cluster</name>
        <dbReference type="ChEBI" id="CHEBI:190135"/>
    </ligand>
</feature>
<dbReference type="Proteomes" id="UP000248614">
    <property type="component" value="Unassembled WGS sequence"/>
</dbReference>
<feature type="binding site" evidence="13 14">
    <location>
        <position position="100"/>
    </location>
    <ligand>
        <name>[4Fe-4S] cluster</name>
        <dbReference type="ChEBI" id="CHEBI:49883"/>
        <note>4Fe-4S-S-AdoMet</note>
    </ligand>
</feature>
<evidence type="ECO:0000256" key="4">
    <source>
        <dbReference type="ARBA" id="ARBA00022485"/>
    </source>
</evidence>
<evidence type="ECO:0000256" key="9">
    <source>
        <dbReference type="ARBA" id="ARBA00022756"/>
    </source>
</evidence>
<feature type="binding site" evidence="13 14">
    <location>
        <position position="93"/>
    </location>
    <ligand>
        <name>[4Fe-4S] cluster</name>
        <dbReference type="ChEBI" id="CHEBI:49883"/>
        <note>4Fe-4S-S-AdoMet</note>
    </ligand>
</feature>
<accession>A0A2W4ZEC3</accession>
<dbReference type="PIRSF" id="PIRSF001619">
    <property type="entry name" value="Biotin_synth"/>
    <property type="match status" value="1"/>
</dbReference>
<dbReference type="GO" id="GO:0009102">
    <property type="term" value="P:biotin biosynthetic process"/>
    <property type="evidence" value="ECO:0007669"/>
    <property type="project" value="UniProtKB-UniRule"/>
</dbReference>
<dbReference type="SFLD" id="SFLDG01060">
    <property type="entry name" value="BATS_domain_containing"/>
    <property type="match status" value="1"/>
</dbReference>
<comment type="similarity">
    <text evidence="2 13">Belongs to the radical SAM superfamily. Biotin synthase family.</text>
</comment>
<dbReference type="GO" id="GO:0051537">
    <property type="term" value="F:2 iron, 2 sulfur cluster binding"/>
    <property type="evidence" value="ECO:0007669"/>
    <property type="project" value="UniProtKB-KW"/>
</dbReference>
<feature type="binding site" evidence="13 14">
    <location>
        <position position="97"/>
    </location>
    <ligand>
        <name>[4Fe-4S] cluster</name>
        <dbReference type="ChEBI" id="CHEBI:49883"/>
        <note>4Fe-4S-S-AdoMet</note>
    </ligand>
</feature>
<comment type="pathway">
    <text evidence="1 13">Cofactor biosynthesis; biotin biosynthesis; biotin from 7,8-diaminononanoate: step 2/2.</text>
</comment>
<dbReference type="InterPro" id="IPR024177">
    <property type="entry name" value="Biotin_synthase"/>
</dbReference>
<dbReference type="HAMAP" id="MF_01694">
    <property type="entry name" value="BioB"/>
    <property type="match status" value="1"/>
</dbReference>
<comment type="function">
    <text evidence="13">Catalyzes the conversion of dethiobiotin (DTB) to biotin by the insertion of a sulfur atom into dethiobiotin via a radical-based mechanism.</text>
</comment>
<dbReference type="InterPro" id="IPR006638">
    <property type="entry name" value="Elp3/MiaA/NifB-like_rSAM"/>
</dbReference>
<evidence type="ECO:0000256" key="15">
    <source>
        <dbReference type="SAM" id="MobiDB-lite"/>
    </source>
</evidence>
<feature type="region of interest" description="Disordered" evidence="15">
    <location>
        <begin position="1"/>
        <end position="44"/>
    </location>
</feature>
<evidence type="ECO:0000259" key="16">
    <source>
        <dbReference type="PROSITE" id="PS51918"/>
    </source>
</evidence>
<feature type="binding site" evidence="13 14">
    <location>
        <position position="228"/>
    </location>
    <ligand>
        <name>[2Fe-2S] cluster</name>
        <dbReference type="ChEBI" id="CHEBI:190135"/>
    </ligand>
</feature>
<evidence type="ECO:0000256" key="8">
    <source>
        <dbReference type="ARBA" id="ARBA00022723"/>
    </source>
</evidence>
<dbReference type="PROSITE" id="PS51918">
    <property type="entry name" value="RADICAL_SAM"/>
    <property type="match status" value="1"/>
</dbReference>
<dbReference type="GO" id="GO:0005506">
    <property type="term" value="F:iron ion binding"/>
    <property type="evidence" value="ECO:0007669"/>
    <property type="project" value="UniProtKB-UniRule"/>
</dbReference>
<comment type="cofactor">
    <cofactor evidence="13">
        <name>[2Fe-2S] cluster</name>
        <dbReference type="ChEBI" id="CHEBI:190135"/>
    </cofactor>
    <text evidence="13">Binds 1 [2Fe-2S] cluster. The cluster is coordinated with 3 cysteines and 1 arginine.</text>
</comment>
<dbReference type="EMBL" id="QFNF01000002">
    <property type="protein sequence ID" value="PZO80743.1"/>
    <property type="molecule type" value="Genomic_DNA"/>
</dbReference>
<proteinExistence type="inferred from homology"/>
<comment type="cofactor">
    <cofactor evidence="13 14">
        <name>[4Fe-4S] cluster</name>
        <dbReference type="ChEBI" id="CHEBI:49883"/>
    </cofactor>
    <text evidence="13 14">Binds 1 [4Fe-4S] cluster. The cluster is coordinated with 3 cysteines and an exchangeable S-adenosyl-L-methionine.</text>
</comment>
<comment type="caution">
    <text evidence="17">The sequence shown here is derived from an EMBL/GenBank/DDBJ whole genome shotgun (WGS) entry which is preliminary data.</text>
</comment>
<comment type="subunit">
    <text evidence="13">Homodimer.</text>
</comment>
<dbReference type="Gene3D" id="3.20.20.70">
    <property type="entry name" value="Aldolase class I"/>
    <property type="match status" value="1"/>
</dbReference>
<feature type="domain" description="Radical SAM core" evidence="16">
    <location>
        <begin position="78"/>
        <end position="302"/>
    </location>
</feature>
<comment type="cofactor">
    <cofactor evidence="14">
        <name>[2Fe-2S] cluster</name>
        <dbReference type="ChEBI" id="CHEBI:190135"/>
    </cofactor>
    <text evidence="14">Binds 1 [2Fe-2S] cluster. The cluster is coordinated with 3 cysteines and 1 arginine.</text>
</comment>
<dbReference type="GO" id="GO:0051539">
    <property type="term" value="F:4 iron, 4 sulfur cluster binding"/>
    <property type="evidence" value="ECO:0007669"/>
    <property type="project" value="UniProtKB-KW"/>
</dbReference>
<dbReference type="UniPathway" id="UPA00078">
    <property type="reaction ID" value="UER00162"/>
</dbReference>
<evidence type="ECO:0000256" key="6">
    <source>
        <dbReference type="ARBA" id="ARBA00022691"/>
    </source>
</evidence>
<evidence type="ECO:0000256" key="11">
    <source>
        <dbReference type="ARBA" id="ARBA00023014"/>
    </source>
</evidence>
<dbReference type="AlphaFoldDB" id="A0A2W4ZEC3"/>
<dbReference type="InterPro" id="IPR002684">
    <property type="entry name" value="Biotin_synth/BioAB"/>
</dbReference>
<dbReference type="CDD" id="cd01335">
    <property type="entry name" value="Radical_SAM"/>
    <property type="match status" value="1"/>
</dbReference>
<gene>
    <name evidence="13 17" type="primary">bioB</name>
    <name evidence="17" type="ORF">DI632_01505</name>
</gene>
<evidence type="ECO:0000313" key="17">
    <source>
        <dbReference type="EMBL" id="PZO80743.1"/>
    </source>
</evidence>
<organism evidence="17 18">
    <name type="scientific">Sphingomonas hengshuiensis</name>
    <dbReference type="NCBI Taxonomy" id="1609977"/>
    <lineage>
        <taxon>Bacteria</taxon>
        <taxon>Pseudomonadati</taxon>
        <taxon>Pseudomonadota</taxon>
        <taxon>Alphaproteobacteria</taxon>
        <taxon>Sphingomonadales</taxon>
        <taxon>Sphingomonadaceae</taxon>
        <taxon>Sphingomonas</taxon>
    </lineage>
</organism>
<dbReference type="EC" id="2.8.1.6" evidence="3 13"/>
<name>A0A2W4ZEC3_9SPHN</name>
<dbReference type="InterPro" id="IPR013785">
    <property type="entry name" value="Aldolase_TIM"/>
</dbReference>
<evidence type="ECO:0000256" key="7">
    <source>
        <dbReference type="ARBA" id="ARBA00022714"/>
    </source>
</evidence>
<dbReference type="NCBIfam" id="TIGR00433">
    <property type="entry name" value="bioB"/>
    <property type="match status" value="1"/>
</dbReference>
<keyword evidence="7 13" id="KW-0001">2Fe-2S</keyword>
<dbReference type="SFLD" id="SFLDS00029">
    <property type="entry name" value="Radical_SAM"/>
    <property type="match status" value="1"/>
</dbReference>
<dbReference type="SUPFAM" id="SSF102114">
    <property type="entry name" value="Radical SAM enzymes"/>
    <property type="match status" value="1"/>
</dbReference>
<evidence type="ECO:0000313" key="18">
    <source>
        <dbReference type="Proteomes" id="UP000248614"/>
    </source>
</evidence>
<keyword evidence="9 13" id="KW-0093">Biotin biosynthesis</keyword>
<evidence type="ECO:0000256" key="10">
    <source>
        <dbReference type="ARBA" id="ARBA00023004"/>
    </source>
</evidence>
<feature type="binding site" evidence="13 14">
    <location>
        <position position="137"/>
    </location>
    <ligand>
        <name>[2Fe-2S] cluster</name>
        <dbReference type="ChEBI" id="CHEBI:190135"/>
    </ligand>
</feature>
<evidence type="ECO:0000256" key="12">
    <source>
        <dbReference type="ARBA" id="ARBA00051157"/>
    </source>
</evidence>
<evidence type="ECO:0000256" key="14">
    <source>
        <dbReference type="PIRSR" id="PIRSR001619-1"/>
    </source>
</evidence>
<dbReference type="Pfam" id="PF06968">
    <property type="entry name" value="BATS"/>
    <property type="match status" value="1"/>
</dbReference>